<evidence type="ECO:0000313" key="3">
    <source>
        <dbReference type="RefSeq" id="XP_022258542.1"/>
    </source>
</evidence>
<protein>
    <submittedName>
        <fullName evidence="3">Mucin-16-like isoform X1</fullName>
    </submittedName>
</protein>
<dbReference type="RefSeq" id="XP_022258542.1">
    <property type="nucleotide sequence ID" value="XM_022402834.1"/>
</dbReference>
<accession>A0ABM1TRN6</accession>
<proteinExistence type="predicted"/>
<keyword evidence="2" id="KW-1185">Reference proteome</keyword>
<dbReference type="PROSITE" id="PS50235">
    <property type="entry name" value="USP_3"/>
    <property type="match status" value="1"/>
</dbReference>
<evidence type="ECO:0000313" key="2">
    <source>
        <dbReference type="Proteomes" id="UP000694941"/>
    </source>
</evidence>
<evidence type="ECO:0000259" key="1">
    <source>
        <dbReference type="PROSITE" id="PS50235"/>
    </source>
</evidence>
<feature type="domain" description="USP" evidence="1">
    <location>
        <begin position="365"/>
        <end position="639"/>
    </location>
</feature>
<reference evidence="3" key="1">
    <citation type="submission" date="2025-08" db="UniProtKB">
        <authorList>
            <consortium name="RefSeq"/>
        </authorList>
    </citation>
    <scope>IDENTIFICATION</scope>
    <source>
        <tissue evidence="3">Muscle</tissue>
    </source>
</reference>
<dbReference type="InterPro" id="IPR028890">
    <property type="entry name" value="Peptidase_C98"/>
</dbReference>
<dbReference type="Proteomes" id="UP000694941">
    <property type="component" value="Unplaced"/>
</dbReference>
<sequence>MEENRLCSVCLQKGTQSKLRLFQINFEEAVFLCENKNCYDLFPSDLTTAFVRRHVSEITVMDSHKKKKSSKSKCRQELAVTGEPLCELSTDSTLFTSSKDILQDFLESLENYNFNAKNQIEDINTLAQNDSSECCLLDSLEECSNIGLSLVPDHSETIEQNQLYSQLTHEKDWAKMEAWKQEKGEVSYSVSDSINTHLVTSQESPVGSGKSVMPNGIVGDQVQDSTNVSLTSVDANKMSSQLVNSLPVEEKTVNVTSFTPSVALSKQNRTLITESCDSDLRLKDGYDGTTTSVKLDAGNQNLDEKENFMGQDNTSSDYFTLQEDFQPRTDLLEVSKEIEEVILKESANTGVLTQQEICKSMRFYPLWKNVDTLSWLDAALSLIVHNTKLPHYFSRSLSSRKSIVETVYQSYHSVVDLLNGHREHTVDIRWNNRKAKFISESMASLQKEAFKYLKNKLHSERGQEDSPFFALMLLLNEDESLKEAFLTNYCWEFKCESCDHHKVDRFQKTILTVPRVQSDFTVTSCYLLQPCLNCGAVDQRRYLRIQSLSECIAVHFVEGLLTSSISSYDFVHQSVQYRVKGVIQYKTNCSPKHFVAWIRNHAESTWLCCDDLQGSEVSFQEEDPQILASEMHILVWEREESDVVMHEYLDPGKTLTKDFNISRLSPGAPSVHLIQNVVSHPSSIQVSGSALPKGTSFVSRTVPPDSTVTSAKHQKSIDSLAVCSKVQATLVTSDKTFPRKCLTVSPSVTLSCNDCLKPHLSADLKSQSTIPVVQHDRLSFEPMFETIPGVNPPNMTSFVNSLVTSKSSAQPTVMTTSTVNPILLTSGDQPSIMTTATVTPTVLTSGIQPKVMTHSDVNHTLLVSGVQPSVMTRSSVNPTLLKSGVQPMIMTTSAVNPTLLTSGVQPKIRTTSAVNPTLLTCGVQPMVMATSAMNPTLLTSGVQSMVVTTSAVNPTLLTSGVQPTFMTSYMNSTLLTSGVQPTIMTTSTMSPTLLTSGDQPSIMTISTVNPTLLTCGVQPMIMATSAMNRILLTCGVQPSIMTTSTVNSTVLTSGVQPMVTTTSAVNPTLLTCGVQPSIMTSTVNPTLLTSGVHPKVMTESTVIPTALTSGVQPMVMTTSAVNPTLLTSGVQPSVMTTSTVIPTVQSSGVQPMVMTTSSVNPTPLKTGVQSMVVTTSAVNPTLLKSGVQSMVVTTSAVNPTLLTSGVQPMIMTTSSVNPTPLKTGVQSMVVTTSAVNPTLLTSGVQPTFMTSSMNSTLLTSGVQPMIMATSAVNPTLLTSGVQPMIMTTSTVNPTLLTSGFQPTFMTSSMNPTLLTSGVQPSVMTTSTVNPTLLTSGVQPTTITASTMNPTVMKTARAGPTCMTSCMNHTAVSELSSLVSASMSAKGCASDLTHDVTIPSTDCGSKWTAIYIMTGDDDQEPQLHLLTTVPADTSSAKALLESTGLVSSDKSVGQPYFSDVNCDRISQQLVASQADRLASTCSRSFLQNRLLKRKKTEKRMLNTKLAQKRNSHDTEYFNNPGISLDFDENIVPLGDNLKPWKTKKLQKVSEGSQKTVKQFEQLEVTRKENILPTQSVPSSLAEYAAILGSVPSPSDRSTASDGEVSLLSSSGIFDCGSTDVSSSESGSKKTSLSKQFFVKQIKTLVKGKCRSSGYEGYKPKLTPVRTSPTSRKRKTNSTALFNEVRSKCLKSNEIAQDEGSHLVNKIKQNSIWSDNIITELFG</sequence>
<dbReference type="GeneID" id="106474520"/>
<gene>
    <name evidence="3" type="primary">LOC106474520</name>
</gene>
<dbReference type="PANTHER" id="PTHR15294">
    <property type="entry name" value="RETINOVIN-RELATED"/>
    <property type="match status" value="1"/>
</dbReference>
<dbReference type="InterPro" id="IPR038765">
    <property type="entry name" value="Papain-like_cys_pep_sf"/>
</dbReference>
<dbReference type="SUPFAM" id="SSF54001">
    <property type="entry name" value="Cysteine proteinases"/>
    <property type="match status" value="1"/>
</dbReference>
<name>A0ABM1TRN6_LIMPO</name>
<dbReference type="Pfam" id="PF15499">
    <property type="entry name" value="Peptidase_C98"/>
    <property type="match status" value="1"/>
</dbReference>
<dbReference type="Gene3D" id="3.90.70.10">
    <property type="entry name" value="Cysteine proteinases"/>
    <property type="match status" value="1"/>
</dbReference>
<dbReference type="PANTHER" id="PTHR15294:SF3">
    <property type="entry name" value="SUMO-SPECIFIC ISOPEPTIDASE USPL1"/>
    <property type="match status" value="1"/>
</dbReference>
<dbReference type="InterPro" id="IPR028889">
    <property type="entry name" value="USP"/>
</dbReference>
<organism evidence="2 3">
    <name type="scientific">Limulus polyphemus</name>
    <name type="common">Atlantic horseshoe crab</name>
    <dbReference type="NCBI Taxonomy" id="6850"/>
    <lineage>
        <taxon>Eukaryota</taxon>
        <taxon>Metazoa</taxon>
        <taxon>Ecdysozoa</taxon>
        <taxon>Arthropoda</taxon>
        <taxon>Chelicerata</taxon>
        <taxon>Merostomata</taxon>
        <taxon>Xiphosura</taxon>
        <taxon>Limulidae</taxon>
        <taxon>Limulus</taxon>
    </lineage>
</organism>
<dbReference type="InterPro" id="IPR033505">
    <property type="entry name" value="USPL1"/>
</dbReference>